<dbReference type="AlphaFoldDB" id="A0AAD5DLH7"/>
<dbReference type="Proteomes" id="UP001205105">
    <property type="component" value="Unassembled WGS sequence"/>
</dbReference>
<evidence type="ECO:0000313" key="1">
    <source>
        <dbReference type="EMBL" id="KAI7838629.1"/>
    </source>
</evidence>
<comment type="caution">
    <text evidence="1">The sequence shown here is derived from an EMBL/GenBank/DDBJ whole genome shotgun (WGS) entry which is preliminary data.</text>
</comment>
<evidence type="ECO:0000313" key="2">
    <source>
        <dbReference type="Proteomes" id="UP001205105"/>
    </source>
</evidence>
<accession>A0AAD5DLH7</accession>
<gene>
    <name evidence="1" type="ORF">COHA_007598</name>
</gene>
<sequence length="130" mass="13859">MGLEIDDSKLLLLSGLATTTYAMHASFAPKSLNETYMNPALPVNVPMTRWFGLALGTCGSVNLVLSTRDHDKKAVKDALKVAGAGWAASSAVMAYNANEGHQKKELAWPSAAAMAGMAALCLWRGFKEDE</sequence>
<protein>
    <submittedName>
        <fullName evidence="1">Uncharacterized protein</fullName>
    </submittedName>
</protein>
<reference evidence="1" key="1">
    <citation type="submission" date="2020-11" db="EMBL/GenBank/DDBJ databases">
        <title>Chlorella ohadii genome sequencing and assembly.</title>
        <authorList>
            <person name="Murik O."/>
            <person name="Treves H."/>
            <person name="Kedem I."/>
            <person name="Shotland Y."/>
            <person name="Kaplan A."/>
        </authorList>
    </citation>
    <scope>NUCLEOTIDE SEQUENCE</scope>
    <source>
        <strain evidence="1">1</strain>
    </source>
</reference>
<dbReference type="EMBL" id="JADXDR010000121">
    <property type="protein sequence ID" value="KAI7838629.1"/>
    <property type="molecule type" value="Genomic_DNA"/>
</dbReference>
<keyword evidence="2" id="KW-1185">Reference proteome</keyword>
<proteinExistence type="predicted"/>
<name>A0AAD5DLH7_9CHLO</name>
<organism evidence="1 2">
    <name type="scientific">Chlorella ohadii</name>
    <dbReference type="NCBI Taxonomy" id="2649997"/>
    <lineage>
        <taxon>Eukaryota</taxon>
        <taxon>Viridiplantae</taxon>
        <taxon>Chlorophyta</taxon>
        <taxon>core chlorophytes</taxon>
        <taxon>Trebouxiophyceae</taxon>
        <taxon>Chlorellales</taxon>
        <taxon>Chlorellaceae</taxon>
        <taxon>Chlorella clade</taxon>
        <taxon>Chlorella</taxon>
    </lineage>
</organism>